<dbReference type="Pfam" id="PF09912">
    <property type="entry name" value="DUF2141"/>
    <property type="match status" value="1"/>
</dbReference>
<dbReference type="RefSeq" id="WP_207328595.1">
    <property type="nucleotide sequence ID" value="NZ_JAFMYW010000002.1"/>
</dbReference>
<reference evidence="2 3" key="1">
    <citation type="submission" date="2021-03" db="EMBL/GenBank/DDBJ databases">
        <title>Fibrella sp. HMF5405 genome sequencing and assembly.</title>
        <authorList>
            <person name="Kang H."/>
            <person name="Kim H."/>
            <person name="Bae S."/>
            <person name="Joh K."/>
        </authorList>
    </citation>
    <scope>NUCLEOTIDE SEQUENCE [LARGE SCALE GENOMIC DNA]</scope>
    <source>
        <strain evidence="2 3">HMF5405</strain>
    </source>
</reference>
<evidence type="ECO:0000256" key="1">
    <source>
        <dbReference type="SAM" id="SignalP"/>
    </source>
</evidence>
<dbReference type="Proteomes" id="UP000664628">
    <property type="component" value="Unassembled WGS sequence"/>
</dbReference>
<accession>A0ABS3JF78</accession>
<sequence>MKTLVLTLSLAALLGSNVAAQAQAKTYTLTINVGNLLERKGTIRVGLMTKAENFMGKADIDTAMTVPTEGPIVITFTNLPAGTYAARLYQDLNNNKQMDMLGGRPEEPFGFSKITMLMGPPTFEDASFNLEKDTEMKIGLISL</sequence>
<organism evidence="2 3">
    <name type="scientific">Fibrella forsythiae</name>
    <dbReference type="NCBI Taxonomy" id="2817061"/>
    <lineage>
        <taxon>Bacteria</taxon>
        <taxon>Pseudomonadati</taxon>
        <taxon>Bacteroidota</taxon>
        <taxon>Cytophagia</taxon>
        <taxon>Cytophagales</taxon>
        <taxon>Spirosomataceae</taxon>
        <taxon>Fibrella</taxon>
    </lineage>
</organism>
<evidence type="ECO:0000313" key="2">
    <source>
        <dbReference type="EMBL" id="MBO0948637.1"/>
    </source>
</evidence>
<comment type="caution">
    <text evidence="2">The sequence shown here is derived from an EMBL/GenBank/DDBJ whole genome shotgun (WGS) entry which is preliminary data.</text>
</comment>
<dbReference type="InterPro" id="IPR018673">
    <property type="entry name" value="DUF2141"/>
</dbReference>
<protein>
    <submittedName>
        <fullName evidence="2">DUF2141 domain-containing protein</fullName>
    </submittedName>
</protein>
<feature type="signal peptide" evidence="1">
    <location>
        <begin position="1"/>
        <end position="24"/>
    </location>
</feature>
<keyword evidence="3" id="KW-1185">Reference proteome</keyword>
<feature type="chain" id="PRO_5046699482" evidence="1">
    <location>
        <begin position="25"/>
        <end position="143"/>
    </location>
</feature>
<evidence type="ECO:0000313" key="3">
    <source>
        <dbReference type="Proteomes" id="UP000664628"/>
    </source>
</evidence>
<keyword evidence="1" id="KW-0732">Signal</keyword>
<gene>
    <name evidence="2" type="ORF">J2I46_08605</name>
</gene>
<name>A0ABS3JF78_9BACT</name>
<proteinExistence type="predicted"/>
<dbReference type="EMBL" id="JAFMYW010000002">
    <property type="protein sequence ID" value="MBO0948637.1"/>
    <property type="molecule type" value="Genomic_DNA"/>
</dbReference>